<dbReference type="EMBL" id="LVZM01006056">
    <property type="protein sequence ID" value="OUC46720.1"/>
    <property type="molecule type" value="Genomic_DNA"/>
</dbReference>
<protein>
    <submittedName>
        <fullName evidence="1">Uncharacterized protein</fullName>
    </submittedName>
</protein>
<evidence type="ECO:0000313" key="1">
    <source>
        <dbReference type="EMBL" id="OUC46720.1"/>
    </source>
</evidence>
<dbReference type="AlphaFoldDB" id="A0A1Y3EPM0"/>
<accession>A0A1Y3EPM0</accession>
<name>A0A1Y3EPM0_9BILA</name>
<proteinExistence type="predicted"/>
<organism evidence="1 2">
    <name type="scientific">Trichinella nativa</name>
    <dbReference type="NCBI Taxonomy" id="6335"/>
    <lineage>
        <taxon>Eukaryota</taxon>
        <taxon>Metazoa</taxon>
        <taxon>Ecdysozoa</taxon>
        <taxon>Nematoda</taxon>
        <taxon>Enoplea</taxon>
        <taxon>Dorylaimia</taxon>
        <taxon>Trichinellida</taxon>
        <taxon>Trichinellidae</taxon>
        <taxon>Trichinella</taxon>
    </lineage>
</organism>
<dbReference type="Proteomes" id="UP000243006">
    <property type="component" value="Unassembled WGS sequence"/>
</dbReference>
<comment type="caution">
    <text evidence="1">The sequence shown here is derived from an EMBL/GenBank/DDBJ whole genome shotgun (WGS) entry which is preliminary data.</text>
</comment>
<sequence length="140" mass="15849">MVGRESQNHVDGCYFCFSKIRGYNAKNRKCISYPNLPSAIGTITQGPDVPIPLPPDSIDTIVLSDEESSEETISESDFETEHKNTPQLFTQCELNDLVRDQGLSKVGAEILRSRLQSKHMLTIVSMYRKRETEFTPFFGE</sequence>
<reference evidence="1 2" key="1">
    <citation type="submission" date="2015-04" db="EMBL/GenBank/DDBJ databases">
        <title>Draft genome of the roundworm Trichinella nativa.</title>
        <authorList>
            <person name="Mitreva M."/>
        </authorList>
    </citation>
    <scope>NUCLEOTIDE SEQUENCE [LARGE SCALE GENOMIC DNA]</scope>
    <source>
        <strain evidence="1 2">ISS45</strain>
    </source>
</reference>
<gene>
    <name evidence="1" type="ORF">D917_00142</name>
</gene>
<evidence type="ECO:0000313" key="2">
    <source>
        <dbReference type="Proteomes" id="UP000243006"/>
    </source>
</evidence>